<proteinExistence type="predicted"/>
<reference evidence="6" key="1">
    <citation type="thesis" date="2021" institute="BYU ScholarsArchive" country="Provo, UT, USA">
        <title>Applications of and Algorithms for Genome Assembly and Genomic Analyses with an Emphasis on Marine Teleosts.</title>
        <authorList>
            <person name="Pickett B.D."/>
        </authorList>
    </citation>
    <scope>NUCLEOTIDE SEQUENCE</scope>
    <source>
        <strain evidence="6">HI-2016</strain>
    </source>
</reference>
<keyword evidence="2" id="KW-0863">Zinc-finger</keyword>
<dbReference type="Pfam" id="PF00855">
    <property type="entry name" value="PWWP"/>
    <property type="match status" value="1"/>
</dbReference>
<protein>
    <submittedName>
        <fullName evidence="6">Uncharacterized protein</fullName>
    </submittedName>
</protein>
<dbReference type="EMBL" id="JAFBMS010000143">
    <property type="protein sequence ID" value="KAG9334644.1"/>
    <property type="molecule type" value="Genomic_DNA"/>
</dbReference>
<feature type="domain" description="CW-type" evidence="5">
    <location>
        <begin position="18"/>
        <end position="73"/>
    </location>
</feature>
<dbReference type="InterPro" id="IPR011124">
    <property type="entry name" value="Znf_CW"/>
</dbReference>
<dbReference type="SUPFAM" id="SSF63748">
    <property type="entry name" value="Tudor/PWWP/MBT"/>
    <property type="match status" value="1"/>
</dbReference>
<dbReference type="Gene3D" id="2.30.30.140">
    <property type="match status" value="1"/>
</dbReference>
<evidence type="ECO:0000256" key="3">
    <source>
        <dbReference type="ARBA" id="ARBA00022833"/>
    </source>
</evidence>
<keyword evidence="1" id="KW-0479">Metal-binding</keyword>
<keyword evidence="3" id="KW-0862">Zinc</keyword>
<dbReference type="Gene3D" id="3.30.40.100">
    <property type="match status" value="1"/>
</dbReference>
<evidence type="ECO:0000259" key="4">
    <source>
        <dbReference type="PROSITE" id="PS50812"/>
    </source>
</evidence>
<dbReference type="GO" id="GO:0008270">
    <property type="term" value="F:zinc ion binding"/>
    <property type="evidence" value="ECO:0007669"/>
    <property type="project" value="UniProtKB-KW"/>
</dbReference>
<keyword evidence="7" id="KW-1185">Reference proteome</keyword>
<dbReference type="PANTHER" id="PTHR15999">
    <property type="entry name" value="ZINC FINGER CW-TYPE PWWP DOMAIN PROTEIN 1"/>
    <property type="match status" value="1"/>
</dbReference>
<comment type="caution">
    <text evidence="6">The sequence shown here is derived from an EMBL/GenBank/DDBJ whole genome shotgun (WGS) entry which is preliminary data.</text>
</comment>
<evidence type="ECO:0000313" key="7">
    <source>
        <dbReference type="Proteomes" id="UP000824540"/>
    </source>
</evidence>
<dbReference type="InterPro" id="IPR000313">
    <property type="entry name" value="PWWP_dom"/>
</dbReference>
<name>A0A8T2N3K9_9TELE</name>
<dbReference type="OrthoDB" id="757982at2759"/>
<dbReference type="Pfam" id="PF07496">
    <property type="entry name" value="zf-CW"/>
    <property type="match status" value="1"/>
</dbReference>
<feature type="domain" description="PWWP" evidence="4">
    <location>
        <begin position="92"/>
        <end position="156"/>
    </location>
</feature>
<evidence type="ECO:0000256" key="2">
    <source>
        <dbReference type="ARBA" id="ARBA00022771"/>
    </source>
</evidence>
<accession>A0A8T2N3K9</accession>
<dbReference type="SMART" id="SM00293">
    <property type="entry name" value="PWWP"/>
    <property type="match status" value="1"/>
</dbReference>
<dbReference type="PROSITE" id="PS51050">
    <property type="entry name" value="ZF_CW"/>
    <property type="match status" value="1"/>
</dbReference>
<dbReference type="PROSITE" id="PS50812">
    <property type="entry name" value="PWWP"/>
    <property type="match status" value="1"/>
</dbReference>
<dbReference type="PANTHER" id="PTHR15999:SF6">
    <property type="entry name" value="ZINC FINGER CW-TYPE PWWP DOMAIN PROTEIN 2"/>
    <property type="match status" value="1"/>
</dbReference>
<dbReference type="CDD" id="cd20146">
    <property type="entry name" value="PWWP_ZCWPW2"/>
    <property type="match status" value="1"/>
</dbReference>
<dbReference type="AlphaFoldDB" id="A0A8T2N3K9"/>
<dbReference type="Proteomes" id="UP000824540">
    <property type="component" value="Unassembled WGS sequence"/>
</dbReference>
<dbReference type="GO" id="GO:0005634">
    <property type="term" value="C:nucleus"/>
    <property type="evidence" value="ECO:0007669"/>
    <property type="project" value="TreeGrafter"/>
</dbReference>
<evidence type="ECO:0000259" key="5">
    <source>
        <dbReference type="PROSITE" id="PS51050"/>
    </source>
</evidence>
<sequence>MEGVDLLNVNIAEDETSYYLDKTWVQCESLTCLKWRLVPRRNGSGFDPSQPWYCHMNPNPLFSHCSVPQCPFPKISQLKEHGLKVVYSQLPVGSLVMVKAGKWPWWPAVLSPDPVSVQYVQQDSDGDVVRYHVEFLGHPRSRFWASAKNVQLYQAVTAEPKSLKGSLKKSYTVALEEATEMQNITCEERLRLCLFKPQECMSVTCRHCTACCSSARECEWTGEDRVMEVGNMLIINGIIFRSGRTLEEMMKEAGDPVMQQRS</sequence>
<organism evidence="6 7">
    <name type="scientific">Albula glossodonta</name>
    <name type="common">roundjaw bonefish</name>
    <dbReference type="NCBI Taxonomy" id="121402"/>
    <lineage>
        <taxon>Eukaryota</taxon>
        <taxon>Metazoa</taxon>
        <taxon>Chordata</taxon>
        <taxon>Craniata</taxon>
        <taxon>Vertebrata</taxon>
        <taxon>Euteleostomi</taxon>
        <taxon>Actinopterygii</taxon>
        <taxon>Neopterygii</taxon>
        <taxon>Teleostei</taxon>
        <taxon>Albuliformes</taxon>
        <taxon>Albulidae</taxon>
        <taxon>Albula</taxon>
    </lineage>
</organism>
<evidence type="ECO:0000313" key="6">
    <source>
        <dbReference type="EMBL" id="KAG9334644.1"/>
    </source>
</evidence>
<dbReference type="InterPro" id="IPR042778">
    <property type="entry name" value="ZCWPW1/ZCWPW2"/>
</dbReference>
<evidence type="ECO:0000256" key="1">
    <source>
        <dbReference type="ARBA" id="ARBA00022723"/>
    </source>
</evidence>
<gene>
    <name evidence="6" type="ORF">JZ751_007361</name>
</gene>